<dbReference type="InParanoid" id="A0A7M7PT91"/>
<dbReference type="CTD" id="11161"/>
<dbReference type="AlphaFoldDB" id="A0A7M7PT91"/>
<proteinExistence type="inferred from homology"/>
<comment type="subcellular location">
    <subcellularLocation>
        <location evidence="1">Endoplasmic reticulum membrane</location>
        <topology evidence="1">Multi-pass membrane protein</topology>
    </subcellularLocation>
</comment>
<reference evidence="15" key="1">
    <citation type="submission" date="2015-02" db="EMBL/GenBank/DDBJ databases">
        <title>Genome sequencing for Strongylocentrotus purpuratus.</title>
        <authorList>
            <person name="Murali S."/>
            <person name="Liu Y."/>
            <person name="Vee V."/>
            <person name="English A."/>
            <person name="Wang M."/>
            <person name="Skinner E."/>
            <person name="Han Y."/>
            <person name="Muzny D.M."/>
            <person name="Worley K.C."/>
            <person name="Gibbs R.A."/>
        </authorList>
    </citation>
    <scope>NUCLEOTIDE SEQUENCE</scope>
</reference>
<organism evidence="14 15">
    <name type="scientific">Strongylocentrotus purpuratus</name>
    <name type="common">Purple sea urchin</name>
    <dbReference type="NCBI Taxonomy" id="7668"/>
    <lineage>
        <taxon>Eukaryota</taxon>
        <taxon>Metazoa</taxon>
        <taxon>Echinodermata</taxon>
        <taxon>Eleutherozoa</taxon>
        <taxon>Echinozoa</taxon>
        <taxon>Echinoidea</taxon>
        <taxon>Euechinoidea</taxon>
        <taxon>Echinacea</taxon>
        <taxon>Camarodonta</taxon>
        <taxon>Echinidea</taxon>
        <taxon>Strongylocentrotidae</taxon>
        <taxon>Strongylocentrotus</taxon>
    </lineage>
</organism>
<evidence type="ECO:0000256" key="12">
    <source>
        <dbReference type="ARBA" id="ARBA00023221"/>
    </source>
</evidence>
<dbReference type="PANTHER" id="PTHR15451">
    <property type="entry name" value="ERGOSTEROL BIOSYNTHETIC PROTEIN 28-RELATED"/>
    <property type="match status" value="1"/>
</dbReference>
<sequence length="146" mass="16587">MANAFTKVLRFWIFLVGFMAVGTAMQAFMESSFLATRMYTQAQEMVNAVLGRLFGTWTLLAGAVRMMCSYDIRNRAVYDLTLFSFILAFLHFATEYLLFQTVELSFGVVSPLVISGVSIVMMLQGYYFVFEEDEVSPTPTESKKKK</sequence>
<keyword evidence="3" id="KW-0444">Lipid biosynthesis</keyword>
<evidence type="ECO:0000256" key="6">
    <source>
        <dbReference type="ARBA" id="ARBA00022955"/>
    </source>
</evidence>
<evidence type="ECO:0000313" key="15">
    <source>
        <dbReference type="Proteomes" id="UP000007110"/>
    </source>
</evidence>
<evidence type="ECO:0000256" key="7">
    <source>
        <dbReference type="ARBA" id="ARBA00022989"/>
    </source>
</evidence>
<keyword evidence="6" id="KW-0752">Steroid biosynthesis</keyword>
<dbReference type="KEGG" id="spu:754637"/>
<keyword evidence="15" id="KW-1185">Reference proteome</keyword>
<feature type="transmembrane region" description="Helical" evidence="13">
    <location>
        <begin position="80"/>
        <end position="99"/>
    </location>
</feature>
<evidence type="ECO:0000256" key="8">
    <source>
        <dbReference type="ARBA" id="ARBA00023011"/>
    </source>
</evidence>
<dbReference type="OMA" id="NIAIWTY"/>
<dbReference type="RefSeq" id="XP_030855386.1">
    <property type="nucleotide sequence ID" value="XM_030999526.1"/>
</dbReference>
<evidence type="ECO:0000256" key="10">
    <source>
        <dbReference type="ARBA" id="ARBA00023136"/>
    </source>
</evidence>
<dbReference type="PANTHER" id="PTHR15451:SF19">
    <property type="entry name" value="ERGOSTEROL BIOSYNTHETIC PROTEIN 28 HOMOLOG"/>
    <property type="match status" value="1"/>
</dbReference>
<keyword evidence="12" id="KW-0753">Steroid metabolism</keyword>
<evidence type="ECO:0000256" key="13">
    <source>
        <dbReference type="SAM" id="Phobius"/>
    </source>
</evidence>
<dbReference type="GO" id="GO:0005789">
    <property type="term" value="C:endoplasmic reticulum membrane"/>
    <property type="evidence" value="ECO:0007669"/>
    <property type="project" value="UniProtKB-SubCell"/>
</dbReference>
<comment type="similarity">
    <text evidence="2">Belongs to the ERG28 family.</text>
</comment>
<name>A0A7M7PT91_STRPU</name>
<keyword evidence="11" id="KW-1207">Sterol metabolism</keyword>
<dbReference type="EnsemblMetazoa" id="XM_030999525">
    <property type="protein sequence ID" value="XP_030855385"/>
    <property type="gene ID" value="LOC754637"/>
</dbReference>
<evidence type="ECO:0000256" key="11">
    <source>
        <dbReference type="ARBA" id="ARBA00023166"/>
    </source>
</evidence>
<dbReference type="GeneID" id="754637"/>
<evidence type="ECO:0000256" key="1">
    <source>
        <dbReference type="ARBA" id="ARBA00004477"/>
    </source>
</evidence>
<dbReference type="OrthoDB" id="6485510at2759"/>
<evidence type="ECO:0000256" key="4">
    <source>
        <dbReference type="ARBA" id="ARBA00022692"/>
    </source>
</evidence>
<evidence type="ECO:0000256" key="3">
    <source>
        <dbReference type="ARBA" id="ARBA00022516"/>
    </source>
</evidence>
<feature type="transmembrane region" description="Helical" evidence="13">
    <location>
        <begin position="49"/>
        <end position="68"/>
    </location>
</feature>
<accession>A0A7M7PT91</accession>
<evidence type="ECO:0000256" key="9">
    <source>
        <dbReference type="ARBA" id="ARBA00023098"/>
    </source>
</evidence>
<keyword evidence="9" id="KW-0443">Lipid metabolism</keyword>
<feature type="transmembrane region" description="Helical" evidence="13">
    <location>
        <begin position="12"/>
        <end position="29"/>
    </location>
</feature>
<protein>
    <recommendedName>
        <fullName evidence="16">Ergosterol biosynthetic protein 28</fullName>
    </recommendedName>
</protein>
<keyword evidence="5" id="KW-0256">Endoplasmic reticulum</keyword>
<reference evidence="14" key="2">
    <citation type="submission" date="2021-01" db="UniProtKB">
        <authorList>
            <consortium name="EnsemblMetazoa"/>
        </authorList>
    </citation>
    <scope>IDENTIFICATION</scope>
</reference>
<keyword evidence="7 13" id="KW-1133">Transmembrane helix</keyword>
<dbReference type="GO" id="GO:0005783">
    <property type="term" value="C:endoplasmic reticulum"/>
    <property type="evidence" value="ECO:0000318"/>
    <property type="project" value="GO_Central"/>
</dbReference>
<evidence type="ECO:0000313" key="14">
    <source>
        <dbReference type="EnsemblMetazoa" id="XP_030855385"/>
    </source>
</evidence>
<dbReference type="GO" id="GO:0030674">
    <property type="term" value="F:protein-macromolecule adaptor activity"/>
    <property type="evidence" value="ECO:0000318"/>
    <property type="project" value="GO_Central"/>
</dbReference>
<feature type="transmembrane region" description="Helical" evidence="13">
    <location>
        <begin position="105"/>
        <end position="129"/>
    </location>
</feature>
<keyword evidence="8" id="KW-0756">Sterol biosynthesis</keyword>
<dbReference type="Pfam" id="PF03694">
    <property type="entry name" value="Erg28"/>
    <property type="match status" value="1"/>
</dbReference>
<dbReference type="FunCoup" id="A0A7M7PT91">
    <property type="interactions" value="853"/>
</dbReference>
<evidence type="ECO:0008006" key="16">
    <source>
        <dbReference type="Google" id="ProtNLM"/>
    </source>
</evidence>
<keyword evidence="10 13" id="KW-0472">Membrane</keyword>
<dbReference type="Proteomes" id="UP000007110">
    <property type="component" value="Unassembled WGS sequence"/>
</dbReference>
<evidence type="ECO:0000256" key="2">
    <source>
        <dbReference type="ARBA" id="ARBA00005377"/>
    </source>
</evidence>
<dbReference type="InterPro" id="IPR005352">
    <property type="entry name" value="Erg28"/>
</dbReference>
<dbReference type="GO" id="GO:0016126">
    <property type="term" value="P:sterol biosynthetic process"/>
    <property type="evidence" value="ECO:0007669"/>
    <property type="project" value="UniProtKB-KW"/>
</dbReference>
<dbReference type="RefSeq" id="XP_030855385.1">
    <property type="nucleotide sequence ID" value="XM_030999525.1"/>
</dbReference>
<dbReference type="EnsemblMetazoa" id="XM_030999526">
    <property type="protein sequence ID" value="XP_030855386"/>
    <property type="gene ID" value="LOC754637"/>
</dbReference>
<keyword evidence="4 13" id="KW-0812">Transmembrane</keyword>
<evidence type="ECO:0000256" key="5">
    <source>
        <dbReference type="ARBA" id="ARBA00022824"/>
    </source>
</evidence>